<evidence type="ECO:0000256" key="1">
    <source>
        <dbReference type="ARBA" id="ARBA00000830"/>
    </source>
</evidence>
<dbReference type="EC" id="3.1.3.18" evidence="4"/>
<evidence type="ECO:0000256" key="2">
    <source>
        <dbReference type="ARBA" id="ARBA00004818"/>
    </source>
</evidence>
<keyword evidence="6" id="KW-1185">Reference proteome</keyword>
<dbReference type="EMBL" id="CP022423">
    <property type="protein sequence ID" value="ASM78820.1"/>
    <property type="molecule type" value="Genomic_DNA"/>
</dbReference>
<dbReference type="InterPro" id="IPR050155">
    <property type="entry name" value="HAD-like_hydrolase_sf"/>
</dbReference>
<dbReference type="AlphaFoldDB" id="A0A221KJ41"/>
<dbReference type="SUPFAM" id="SSF56784">
    <property type="entry name" value="HAD-like"/>
    <property type="match status" value="1"/>
</dbReference>
<evidence type="ECO:0000256" key="4">
    <source>
        <dbReference type="ARBA" id="ARBA00013078"/>
    </source>
</evidence>
<comment type="similarity">
    <text evidence="3">Belongs to the HAD-like hydrolase superfamily. CbbY/CbbZ/Gph/YieH family.</text>
</comment>
<protein>
    <recommendedName>
        <fullName evidence="4">phosphoglycolate phosphatase</fullName>
        <ecNumber evidence="4">3.1.3.18</ecNumber>
    </recommendedName>
</protein>
<dbReference type="Pfam" id="PF13242">
    <property type="entry name" value="Hydrolase_like"/>
    <property type="match status" value="1"/>
</dbReference>
<evidence type="ECO:0000313" key="5">
    <source>
        <dbReference type="EMBL" id="ASM78820.1"/>
    </source>
</evidence>
<sequence>MLTVLAELNCQPAHALMVGDSRSDFDLARDAEVPFGFARYGYGRHEVDEHVCDVVLESMSDLFDWVTSR</sequence>
<dbReference type="Gene3D" id="3.40.50.1000">
    <property type="entry name" value="HAD superfamily/HAD-like"/>
    <property type="match status" value="1"/>
</dbReference>
<dbReference type="Proteomes" id="UP000199729">
    <property type="component" value="Chromosome"/>
</dbReference>
<evidence type="ECO:0000313" key="6">
    <source>
        <dbReference type="Proteomes" id="UP000199729"/>
    </source>
</evidence>
<proteinExistence type="inferred from homology"/>
<comment type="catalytic activity">
    <reaction evidence="1">
        <text>2-phosphoglycolate + H2O = glycolate + phosphate</text>
        <dbReference type="Rhea" id="RHEA:14369"/>
        <dbReference type="ChEBI" id="CHEBI:15377"/>
        <dbReference type="ChEBI" id="CHEBI:29805"/>
        <dbReference type="ChEBI" id="CHEBI:43474"/>
        <dbReference type="ChEBI" id="CHEBI:58033"/>
        <dbReference type="EC" id="3.1.3.18"/>
    </reaction>
</comment>
<dbReference type="GO" id="GO:0006281">
    <property type="term" value="P:DNA repair"/>
    <property type="evidence" value="ECO:0007669"/>
    <property type="project" value="TreeGrafter"/>
</dbReference>
<dbReference type="InterPro" id="IPR023214">
    <property type="entry name" value="HAD_sf"/>
</dbReference>
<organism evidence="5 6">
    <name type="scientific">Vitreoscilla filiformis</name>
    <dbReference type="NCBI Taxonomy" id="63"/>
    <lineage>
        <taxon>Bacteria</taxon>
        <taxon>Pseudomonadati</taxon>
        <taxon>Pseudomonadota</taxon>
        <taxon>Betaproteobacteria</taxon>
        <taxon>Neisseriales</taxon>
        <taxon>Neisseriaceae</taxon>
        <taxon>Vitreoscilla</taxon>
    </lineage>
</organism>
<gene>
    <name evidence="5" type="ORF">VITFI_CDS3043</name>
</gene>
<dbReference type="GO" id="GO:0008967">
    <property type="term" value="F:phosphoglycolate phosphatase activity"/>
    <property type="evidence" value="ECO:0007669"/>
    <property type="project" value="UniProtKB-EC"/>
</dbReference>
<dbReference type="PANTHER" id="PTHR43434">
    <property type="entry name" value="PHOSPHOGLYCOLATE PHOSPHATASE"/>
    <property type="match status" value="1"/>
</dbReference>
<name>A0A221KJ41_VITFI</name>
<dbReference type="KEGG" id="vff:VITFI_CDS3043"/>
<evidence type="ECO:0000256" key="3">
    <source>
        <dbReference type="ARBA" id="ARBA00006171"/>
    </source>
</evidence>
<dbReference type="PANTHER" id="PTHR43434:SF1">
    <property type="entry name" value="PHOSPHOGLYCOLATE PHOSPHATASE"/>
    <property type="match status" value="1"/>
</dbReference>
<comment type="pathway">
    <text evidence="2">Organic acid metabolism; glycolate biosynthesis; glycolate from 2-phosphoglycolate: step 1/1.</text>
</comment>
<accession>A0A221KJ41</accession>
<reference evidence="5 6" key="1">
    <citation type="submission" date="2017-07" db="EMBL/GenBank/DDBJ databases">
        <title>Complete Genome Sequence of the cosmetic ferment Vitreoscilla filiformis (ATCC15551).</title>
        <authorList>
            <person name="Contreras S."/>
            <person name="Sagory-Zalkind P."/>
            <person name="Blanquart H."/>
            <person name="Iltis A."/>
            <person name="Morand S.C."/>
        </authorList>
    </citation>
    <scope>NUCLEOTIDE SEQUENCE [LARGE SCALE GENOMIC DNA]</scope>
    <source>
        <strain evidence="5 6">ATCC 15551</strain>
    </source>
</reference>
<dbReference type="InterPro" id="IPR036412">
    <property type="entry name" value="HAD-like_sf"/>
</dbReference>